<proteinExistence type="predicted"/>
<dbReference type="Proteomes" id="UP000002071">
    <property type="component" value="Chromosome"/>
</dbReference>
<name>C7NNI4_HALUD</name>
<feature type="domain" description="DUF8120" evidence="1">
    <location>
        <begin position="2"/>
        <end position="60"/>
    </location>
</feature>
<dbReference type="EMBL" id="CP001687">
    <property type="protein sequence ID" value="ACV10212.1"/>
    <property type="molecule type" value="Genomic_DNA"/>
</dbReference>
<evidence type="ECO:0000313" key="3">
    <source>
        <dbReference type="Proteomes" id="UP000002071"/>
    </source>
</evidence>
<dbReference type="InterPro" id="IPR058433">
    <property type="entry name" value="DUF8120"/>
</dbReference>
<sequence length="61" mass="6194">MSEHRSALSGRTYRRLDTASKLGGLALVAGALEVGPTTAAGVTLVVIGATFATTTVFIDNS</sequence>
<protein>
    <recommendedName>
        <fullName evidence="1">DUF8120 domain-containing protein</fullName>
    </recommendedName>
</protein>
<dbReference type="STRING" id="519442.Huta_0023"/>
<evidence type="ECO:0000313" key="2">
    <source>
        <dbReference type="EMBL" id="ACV10212.1"/>
    </source>
</evidence>
<dbReference type="HOGENOM" id="CLU_202926_0_0_2"/>
<keyword evidence="3" id="KW-1185">Reference proteome</keyword>
<dbReference type="eggNOG" id="arCOG09179">
    <property type="taxonomic scope" value="Archaea"/>
</dbReference>
<organism evidence="2 3">
    <name type="scientific">Halorhabdus utahensis (strain DSM 12940 / JCM 11049 / AX-2)</name>
    <dbReference type="NCBI Taxonomy" id="519442"/>
    <lineage>
        <taxon>Archaea</taxon>
        <taxon>Methanobacteriati</taxon>
        <taxon>Methanobacteriota</taxon>
        <taxon>Stenosarchaea group</taxon>
        <taxon>Halobacteria</taxon>
        <taxon>Halobacteriales</taxon>
        <taxon>Haloarculaceae</taxon>
        <taxon>Halorhabdus</taxon>
    </lineage>
</organism>
<dbReference type="AlphaFoldDB" id="C7NNI4"/>
<dbReference type="Pfam" id="PF26439">
    <property type="entry name" value="DUF8120"/>
    <property type="match status" value="1"/>
</dbReference>
<accession>C7NNI4</accession>
<gene>
    <name evidence="2" type="ordered locus">Huta_0023</name>
</gene>
<dbReference type="GeneID" id="8382283"/>
<dbReference type="KEGG" id="hut:Huta_0023"/>
<dbReference type="RefSeq" id="WP_012795089.1">
    <property type="nucleotide sequence ID" value="NC_013158.1"/>
</dbReference>
<reference evidence="2 3" key="1">
    <citation type="journal article" date="2009" name="Stand. Genomic Sci.">
        <title>Complete genome sequence of Halorhabdus utahensis type strain (AX-2).</title>
        <authorList>
            <person name="Anderson I."/>
            <person name="Tindall B.J."/>
            <person name="Pomrenke H."/>
            <person name="Goker M."/>
            <person name="Lapidus A."/>
            <person name="Nolan M."/>
            <person name="Copeland A."/>
            <person name="Glavina Del Rio T."/>
            <person name="Chen F."/>
            <person name="Tice H."/>
            <person name="Cheng J.F."/>
            <person name="Lucas S."/>
            <person name="Chertkov O."/>
            <person name="Bruce D."/>
            <person name="Brettin T."/>
            <person name="Detter J.C."/>
            <person name="Han C."/>
            <person name="Goodwin L."/>
            <person name="Land M."/>
            <person name="Hauser L."/>
            <person name="Chang Y.J."/>
            <person name="Jeffries C.D."/>
            <person name="Pitluck S."/>
            <person name="Pati A."/>
            <person name="Mavromatis K."/>
            <person name="Ivanova N."/>
            <person name="Ovchinnikova G."/>
            <person name="Chen A."/>
            <person name="Palaniappan K."/>
            <person name="Chain P."/>
            <person name="Rohde M."/>
            <person name="Bristow J."/>
            <person name="Eisen J.A."/>
            <person name="Markowitz V."/>
            <person name="Hugenholtz P."/>
            <person name="Kyrpides N.C."/>
            <person name="Klenk H.P."/>
        </authorList>
    </citation>
    <scope>NUCLEOTIDE SEQUENCE [LARGE SCALE GENOMIC DNA]</scope>
    <source>
        <strain evidence="3">DSM 12940 / JCM 11049 / AX-2</strain>
    </source>
</reference>
<evidence type="ECO:0000259" key="1">
    <source>
        <dbReference type="Pfam" id="PF26439"/>
    </source>
</evidence>